<evidence type="ECO:0000256" key="1">
    <source>
        <dbReference type="ARBA" id="ARBA00006930"/>
    </source>
</evidence>
<keyword evidence="5" id="KW-0378">Hydrolase</keyword>
<protein>
    <recommendedName>
        <fullName evidence="3">Nuclease SbcCD subunit C</fullName>
    </recommendedName>
</protein>
<evidence type="ECO:0000256" key="2">
    <source>
        <dbReference type="ARBA" id="ARBA00011322"/>
    </source>
</evidence>
<dbReference type="GeneID" id="94546285"/>
<dbReference type="SUPFAM" id="SSF52540">
    <property type="entry name" value="P-loop containing nucleoside triphosphate hydrolases"/>
    <property type="match status" value="1"/>
</dbReference>
<keyword evidence="5" id="KW-0540">Nuclease</keyword>
<dbReference type="AlphaFoldDB" id="A0A288QNG1"/>
<comment type="subunit">
    <text evidence="2">Heterodimer of SbcC and SbcD.</text>
</comment>
<name>A0A288QNG1_9LACO</name>
<dbReference type="GO" id="GO:0004527">
    <property type="term" value="F:exonuclease activity"/>
    <property type="evidence" value="ECO:0007669"/>
    <property type="project" value="UniProtKB-KW"/>
</dbReference>
<dbReference type="PANTHER" id="PTHR32114">
    <property type="entry name" value="ABC TRANSPORTER ABCH.3"/>
    <property type="match status" value="1"/>
</dbReference>
<evidence type="ECO:0000313" key="6">
    <source>
        <dbReference type="Proteomes" id="UP000254912"/>
    </source>
</evidence>
<comment type="similarity">
    <text evidence="1">Belongs to the SMC family. SbcC subfamily.</text>
</comment>
<dbReference type="Gene3D" id="3.40.50.300">
    <property type="entry name" value="P-loop containing nucleotide triphosphate hydrolases"/>
    <property type="match status" value="2"/>
</dbReference>
<dbReference type="Proteomes" id="UP000254912">
    <property type="component" value="Unassembled WGS sequence"/>
</dbReference>
<keyword evidence="6" id="KW-1185">Reference proteome</keyword>
<reference evidence="5 6" key="1">
    <citation type="submission" date="2018-07" db="EMBL/GenBank/DDBJ databases">
        <title>Genomic Encyclopedia of Type Strains, Phase III (KMG-III): the genomes of soil and plant-associated and newly described type strains.</title>
        <authorList>
            <person name="Whitman W."/>
        </authorList>
    </citation>
    <scope>NUCLEOTIDE SEQUENCE [LARGE SCALE GENOMIC DNA]</scope>
    <source>
        <strain evidence="5 6">CECT 7031</strain>
    </source>
</reference>
<dbReference type="PANTHER" id="PTHR32114:SF2">
    <property type="entry name" value="ABC TRANSPORTER ABCH.3"/>
    <property type="match status" value="1"/>
</dbReference>
<dbReference type="Pfam" id="PF13558">
    <property type="entry name" value="SbcC_Walker_B"/>
    <property type="match status" value="1"/>
</dbReference>
<proteinExistence type="inferred from homology"/>
<dbReference type="GO" id="GO:0016887">
    <property type="term" value="F:ATP hydrolysis activity"/>
    <property type="evidence" value="ECO:0007669"/>
    <property type="project" value="InterPro"/>
</dbReference>
<dbReference type="InterPro" id="IPR027417">
    <property type="entry name" value="P-loop_NTPase"/>
</dbReference>
<dbReference type="EMBL" id="QRAS01000001">
    <property type="protein sequence ID" value="RDL12288.1"/>
    <property type="molecule type" value="Genomic_DNA"/>
</dbReference>
<accession>A0A288QNG1</accession>
<dbReference type="KEGG" id="wso:WSWS_01097"/>
<feature type="domain" description="Rad50/SbcC-type AAA" evidence="4">
    <location>
        <begin position="5"/>
        <end position="212"/>
    </location>
</feature>
<dbReference type="Pfam" id="PF13476">
    <property type="entry name" value="AAA_23"/>
    <property type="match status" value="1"/>
</dbReference>
<keyword evidence="5" id="KW-0269">Exonuclease</keyword>
<dbReference type="GO" id="GO:0006302">
    <property type="term" value="P:double-strand break repair"/>
    <property type="evidence" value="ECO:0007669"/>
    <property type="project" value="InterPro"/>
</dbReference>
<evidence type="ECO:0000256" key="3">
    <source>
        <dbReference type="ARBA" id="ARBA00013368"/>
    </source>
</evidence>
<dbReference type="RefSeq" id="WP_070230329.1">
    <property type="nucleotide sequence ID" value="NZ_BJYO01000002.1"/>
</dbReference>
<evidence type="ECO:0000313" key="5">
    <source>
        <dbReference type="EMBL" id="RDL12288.1"/>
    </source>
</evidence>
<dbReference type="InterPro" id="IPR038729">
    <property type="entry name" value="Rad50/SbcC_AAA"/>
</dbReference>
<comment type="caution">
    <text evidence="5">The sequence shown here is derived from an EMBL/GenBank/DDBJ whole genome shotgun (WGS) entry which is preliminary data.</text>
</comment>
<sequence>MRPLKIKMQNFGPYADETIDFTKFTESQLFLISGQTGAGKTTMFDAMTYALFGDVIDRKGTEMRSEFATPDDATAVTFWFEHHGKYYRVKRQPTYLRRSVRSKDPTKLVDAKATVEMAEVAADLTHETKALGTKKNIVDRLITELLHLTAEQFRQIIILPQGEFRKFLSAPSDVKADTLRSLFGTEIFDTFTQQLKESNSAQAKAIEKLTDQVEGQFTNLSWPTDTVEPVAGVLSERLAQAQQVKVAEQSRLAGLQKEAEVAEQQQTEAAQAYSMAVTLSAQFDRHQELAVREASLLADEPRFAQQRQRQQWLHEALSYQPQVVSYQSLQKEAEELTIRLADLVAERTQVLQEVAAQAKRQDQLTNTQTKVTDARERRRQILEELKPLAVRVTDLEGQIDKTEHQLQTDTSQLASVQTDFGTQETQVQSLRDQLDQLADLKEVERQQHDLDLQYTGLEAQQATIMQTEQEQQTQRAKLNELQARAERLTTQNETAQAAAQEAKRQRARIMIAMLQADLVVGEPCAICGEIFTGQHNDVHLQNLDQADLHQQMDAVDAAEQWAQEALTALTQVHTEMTGVQQALDKLAVTIGESQQALADAYADFLVTAAAFATTMTWPAAFEAAQVTANVMTLRDLLKANQTRYEALTAAKATAQSQLNQTTAAIAQIEQRLTTGRVSREEQQHQLAQLTAGQTVLSMTAYDEEVQQLNGVISTFEEAQTALAKAQQKTAIAIERIETQLKLAQQQQAEVAMQITAHEEDFTGLFTKFSVTNLTDFIELLQQPGLADEANDLQREITTYEANVQAVHEQLTQLNAQLADQSRPDLEALRKVQTDAEMRYKQSHERYMIIRTTVTNFAHQVDAIATQIRAIEQKNAAGKALNELVVVMTGRGRIKLNLERYVLRQFMLEVLHYANANYINTLSNGRYQFTLDDTQHGVQNQNGLEINVIDYAAGGVQRSTTTLSGGESFMAALAIALSLAEVVQNRAGGAKIEALFIDEGFGSLDSGTLEQAIEALRSVEAGGRLVGVISHVDAMKREIQQQLLVKKHGDGHSSIAYSLV</sequence>
<evidence type="ECO:0000259" key="4">
    <source>
        <dbReference type="Pfam" id="PF13476"/>
    </source>
</evidence>
<gene>
    <name evidence="5" type="ORF">DFP99_0726</name>
</gene>
<organism evidence="5 6">
    <name type="scientific">Weissella soli</name>
    <dbReference type="NCBI Taxonomy" id="155866"/>
    <lineage>
        <taxon>Bacteria</taxon>
        <taxon>Bacillati</taxon>
        <taxon>Bacillota</taxon>
        <taxon>Bacilli</taxon>
        <taxon>Lactobacillales</taxon>
        <taxon>Lactobacillaceae</taxon>
        <taxon>Weissella</taxon>
    </lineage>
</organism>